<dbReference type="EMBL" id="HBIP01004389">
    <property type="protein sequence ID" value="CAE0487058.1"/>
    <property type="molecule type" value="Transcribed_RNA"/>
</dbReference>
<organism evidence="3">
    <name type="scientific">Dunaliella tertiolecta</name>
    <name type="common">Green alga</name>
    <dbReference type="NCBI Taxonomy" id="3047"/>
    <lineage>
        <taxon>Eukaryota</taxon>
        <taxon>Viridiplantae</taxon>
        <taxon>Chlorophyta</taxon>
        <taxon>core chlorophytes</taxon>
        <taxon>Chlorophyceae</taxon>
        <taxon>CS clade</taxon>
        <taxon>Chlamydomonadales</taxon>
        <taxon>Dunaliellaceae</taxon>
        <taxon>Dunaliella</taxon>
    </lineage>
</organism>
<feature type="transmembrane region" description="Helical" evidence="1">
    <location>
        <begin position="159"/>
        <end position="178"/>
    </location>
</feature>
<feature type="chain" id="PRO_5031353743" evidence="2">
    <location>
        <begin position="24"/>
        <end position="199"/>
    </location>
</feature>
<gene>
    <name evidence="3" type="ORF">DTER00134_LOCUS2102</name>
</gene>
<keyword evidence="2" id="KW-0732">Signal</keyword>
<evidence type="ECO:0000256" key="2">
    <source>
        <dbReference type="SAM" id="SignalP"/>
    </source>
</evidence>
<protein>
    <submittedName>
        <fullName evidence="3">Uncharacterized protein</fullName>
    </submittedName>
</protein>
<sequence length="199" mass="21687">MALHSRSKRIALALFVLLSFAGGVIVLGGAAKATNLCHNDVEAYLKDELSGDAKFGLDIAGNNHLQSFPTPMGKSPNAVYDCGIHLSLDWWIIAYQVFTIKLGLMATLFDKYHSKHIVMNVYVINIILVTFITSVYVKLSYNFSGGEGTGNEMGQAVKTVTAGVITILVANFSFLILFGTDEEQQPKVVPSKTIKVEEQ</sequence>
<evidence type="ECO:0000256" key="1">
    <source>
        <dbReference type="SAM" id="Phobius"/>
    </source>
</evidence>
<proteinExistence type="predicted"/>
<evidence type="ECO:0000313" key="3">
    <source>
        <dbReference type="EMBL" id="CAE0487058.1"/>
    </source>
</evidence>
<keyword evidence="1" id="KW-1133">Transmembrane helix</keyword>
<name>A0A7S3QMS7_DUNTE</name>
<accession>A0A7S3QMS7</accession>
<feature type="transmembrane region" description="Helical" evidence="1">
    <location>
        <begin position="121"/>
        <end position="139"/>
    </location>
</feature>
<keyword evidence="1" id="KW-0812">Transmembrane</keyword>
<feature type="signal peptide" evidence="2">
    <location>
        <begin position="1"/>
        <end position="23"/>
    </location>
</feature>
<dbReference type="AlphaFoldDB" id="A0A7S3QMS7"/>
<keyword evidence="1" id="KW-0472">Membrane</keyword>
<reference evidence="3" key="1">
    <citation type="submission" date="2021-01" db="EMBL/GenBank/DDBJ databases">
        <authorList>
            <person name="Corre E."/>
            <person name="Pelletier E."/>
            <person name="Niang G."/>
            <person name="Scheremetjew M."/>
            <person name="Finn R."/>
            <person name="Kale V."/>
            <person name="Holt S."/>
            <person name="Cochrane G."/>
            <person name="Meng A."/>
            <person name="Brown T."/>
            <person name="Cohen L."/>
        </authorList>
    </citation>
    <scope>NUCLEOTIDE SEQUENCE</scope>
    <source>
        <strain evidence="3">CCMP1320</strain>
    </source>
</reference>
<feature type="transmembrane region" description="Helical" evidence="1">
    <location>
        <begin position="90"/>
        <end position="109"/>
    </location>
</feature>